<accession>A0ABS8KVB1</accession>
<evidence type="ECO:0000256" key="3">
    <source>
        <dbReference type="ARBA" id="ARBA00022741"/>
    </source>
</evidence>
<evidence type="ECO:0000256" key="2">
    <source>
        <dbReference type="ARBA" id="ARBA00022448"/>
    </source>
</evidence>
<keyword evidence="4 6" id="KW-0067">ATP-binding</keyword>
<dbReference type="InterPro" id="IPR003439">
    <property type="entry name" value="ABC_transporter-like_ATP-bd"/>
</dbReference>
<dbReference type="Gene3D" id="3.40.50.300">
    <property type="entry name" value="P-loop containing nucleotide triphosphate hydrolases"/>
    <property type="match status" value="1"/>
</dbReference>
<dbReference type="InterPro" id="IPR003593">
    <property type="entry name" value="AAA+_ATPase"/>
</dbReference>
<dbReference type="EMBL" id="JAJISD010000005">
    <property type="protein sequence ID" value="MCC8430020.1"/>
    <property type="molecule type" value="Genomic_DNA"/>
</dbReference>
<proteinExistence type="inferred from homology"/>
<keyword evidence="7" id="KW-1185">Reference proteome</keyword>
<dbReference type="CDD" id="cd03301">
    <property type="entry name" value="ABC_MalK_N"/>
    <property type="match status" value="1"/>
</dbReference>
<dbReference type="InterPro" id="IPR012340">
    <property type="entry name" value="NA-bd_OB-fold"/>
</dbReference>
<dbReference type="NCBIfam" id="NF008653">
    <property type="entry name" value="PRK11650.1"/>
    <property type="match status" value="1"/>
</dbReference>
<name>A0ABS8KVB1_9HYPH</name>
<protein>
    <submittedName>
        <fullName evidence="6">Sn-glycerol-3-phosphate ABC transporter ATP-binding protein UgpC</fullName>
    </submittedName>
</protein>
<reference evidence="6 7" key="1">
    <citation type="submission" date="2021-11" db="EMBL/GenBank/DDBJ databases">
        <authorList>
            <person name="Lee D.-H."/>
            <person name="Kim S.-B."/>
        </authorList>
    </citation>
    <scope>NUCLEOTIDE SEQUENCE [LARGE SCALE GENOMIC DNA]</scope>
    <source>
        <strain evidence="6 7">KCTC 52223</strain>
    </source>
</reference>
<dbReference type="Proteomes" id="UP001198862">
    <property type="component" value="Unassembled WGS sequence"/>
</dbReference>
<dbReference type="RefSeq" id="WP_268990642.1">
    <property type="nucleotide sequence ID" value="NZ_JAJISD010000005.1"/>
</dbReference>
<comment type="caution">
    <text evidence="6">The sequence shown here is derived from an EMBL/GenBank/DDBJ whole genome shotgun (WGS) entry which is preliminary data.</text>
</comment>
<evidence type="ECO:0000256" key="4">
    <source>
        <dbReference type="ARBA" id="ARBA00022840"/>
    </source>
</evidence>
<dbReference type="PANTHER" id="PTHR43875">
    <property type="entry name" value="MALTODEXTRIN IMPORT ATP-BINDING PROTEIN MSMX"/>
    <property type="match status" value="1"/>
</dbReference>
<evidence type="ECO:0000313" key="7">
    <source>
        <dbReference type="Proteomes" id="UP001198862"/>
    </source>
</evidence>
<dbReference type="SMART" id="SM00382">
    <property type="entry name" value="AAA"/>
    <property type="match status" value="1"/>
</dbReference>
<dbReference type="PROSITE" id="PS50893">
    <property type="entry name" value="ABC_TRANSPORTER_2"/>
    <property type="match status" value="1"/>
</dbReference>
<dbReference type="InterPro" id="IPR047641">
    <property type="entry name" value="ABC_transpr_MalK/UgpC-like"/>
</dbReference>
<evidence type="ECO:0000256" key="1">
    <source>
        <dbReference type="ARBA" id="ARBA00005417"/>
    </source>
</evidence>
<sequence length="355" mass="38079">MATVDIRKVEKSYGPAKVLHGVDLEIRHGEFAVILGPSGCGKSTLLRMIAGLEEITGGEIAIDGRVVNRLEPRERDIAMVFQNYALYPHMSVAENMSYSLRIAHAPKQTIRDKVAGVAGILGIGDFLARKPTQLSGGQRQRVAMGRAIIREPKVFLFDEPLSNLDAKLRHQMRTELKRLHLRLDATSILVTHDQVEAMSLANRLIVMNAGRVEQVGTPGEVYARPATLFVAGFIGSLPMNFFKGKVADDGRSLSLDGGAALAGEGAQIGPPDREVVVGVRPDALALAPSTAGGLGGRVELVEDLGSVKLVHLDDGRDGFVVAAPPDTELGEATEHGVKVRAKDLHLFDAASGRRL</sequence>
<dbReference type="InterPro" id="IPR015855">
    <property type="entry name" value="ABC_transpr_MalK-like"/>
</dbReference>
<dbReference type="Gene3D" id="2.40.50.140">
    <property type="entry name" value="Nucleic acid-binding proteins"/>
    <property type="match status" value="1"/>
</dbReference>
<dbReference type="PANTHER" id="PTHR43875:SF1">
    <property type="entry name" value="OSMOPROTECTIVE COMPOUNDS UPTAKE ATP-BINDING PROTEIN GGTA"/>
    <property type="match status" value="1"/>
</dbReference>
<feature type="domain" description="ABC transporter" evidence="5">
    <location>
        <begin position="4"/>
        <end position="234"/>
    </location>
</feature>
<keyword evidence="2" id="KW-0813">Transport</keyword>
<keyword evidence="3" id="KW-0547">Nucleotide-binding</keyword>
<dbReference type="PROSITE" id="PS00211">
    <property type="entry name" value="ABC_TRANSPORTER_1"/>
    <property type="match status" value="1"/>
</dbReference>
<dbReference type="Gene3D" id="2.40.50.100">
    <property type="match status" value="1"/>
</dbReference>
<evidence type="ECO:0000313" key="6">
    <source>
        <dbReference type="EMBL" id="MCC8430020.1"/>
    </source>
</evidence>
<evidence type="ECO:0000259" key="5">
    <source>
        <dbReference type="PROSITE" id="PS50893"/>
    </source>
</evidence>
<dbReference type="SUPFAM" id="SSF52540">
    <property type="entry name" value="P-loop containing nucleoside triphosphate hydrolases"/>
    <property type="match status" value="1"/>
</dbReference>
<dbReference type="Pfam" id="PF00005">
    <property type="entry name" value="ABC_tran"/>
    <property type="match status" value="1"/>
</dbReference>
<dbReference type="InterPro" id="IPR008995">
    <property type="entry name" value="Mo/tungstate-bd_C_term_dom"/>
</dbReference>
<dbReference type="Pfam" id="PF17912">
    <property type="entry name" value="OB_MalK"/>
    <property type="match status" value="1"/>
</dbReference>
<dbReference type="SUPFAM" id="SSF50331">
    <property type="entry name" value="MOP-like"/>
    <property type="match status" value="1"/>
</dbReference>
<gene>
    <name evidence="6" type="primary">ugpC</name>
    <name evidence="6" type="ORF">LJ725_13650</name>
</gene>
<dbReference type="InterPro" id="IPR027417">
    <property type="entry name" value="P-loop_NTPase"/>
</dbReference>
<comment type="similarity">
    <text evidence="1">Belongs to the ABC transporter superfamily.</text>
</comment>
<dbReference type="InterPro" id="IPR017871">
    <property type="entry name" value="ABC_transporter-like_CS"/>
</dbReference>
<dbReference type="GO" id="GO:0005524">
    <property type="term" value="F:ATP binding"/>
    <property type="evidence" value="ECO:0007669"/>
    <property type="project" value="UniProtKB-KW"/>
</dbReference>
<dbReference type="InterPro" id="IPR040582">
    <property type="entry name" value="OB_MalK-like"/>
</dbReference>
<organism evidence="6 7">
    <name type="scientific">Reyranella aquatilis</name>
    <dbReference type="NCBI Taxonomy" id="2035356"/>
    <lineage>
        <taxon>Bacteria</taxon>
        <taxon>Pseudomonadati</taxon>
        <taxon>Pseudomonadota</taxon>
        <taxon>Alphaproteobacteria</taxon>
        <taxon>Hyphomicrobiales</taxon>
        <taxon>Reyranellaceae</taxon>
        <taxon>Reyranella</taxon>
    </lineage>
</organism>